<dbReference type="AlphaFoldDB" id="A0ABD2K4W3"/>
<dbReference type="Pfam" id="PF02383">
    <property type="entry name" value="Syja_N"/>
    <property type="match status" value="1"/>
</dbReference>
<proteinExistence type="predicted"/>
<evidence type="ECO:0000256" key="6">
    <source>
        <dbReference type="ARBA" id="ARBA00041911"/>
    </source>
</evidence>
<feature type="domain" description="SAC" evidence="8">
    <location>
        <begin position="224"/>
        <end position="587"/>
    </location>
</feature>
<name>A0ABD2K4W3_HETSC</name>
<dbReference type="PANTHER" id="PTHR45662:SF2">
    <property type="entry name" value="PHOSPHATIDYLINOSITOL-3-PHOSPHATASE SAC1"/>
    <property type="match status" value="1"/>
</dbReference>
<comment type="catalytic activity">
    <reaction evidence="2">
        <text>a 1,2-diacyl-sn-glycero-3-phospho-(1D-myo-inositol-3-phosphate) + H2O = a 1,2-diacyl-sn-glycero-3-phospho-(1D-myo-inositol) + phosphate</text>
        <dbReference type="Rhea" id="RHEA:12316"/>
        <dbReference type="ChEBI" id="CHEBI:15377"/>
        <dbReference type="ChEBI" id="CHEBI:43474"/>
        <dbReference type="ChEBI" id="CHEBI:57880"/>
        <dbReference type="ChEBI" id="CHEBI:58088"/>
        <dbReference type="EC" id="3.1.3.64"/>
    </reaction>
    <physiologicalReaction direction="left-to-right" evidence="2">
        <dbReference type="Rhea" id="RHEA:12317"/>
    </physiologicalReaction>
</comment>
<dbReference type="GO" id="GO:0004438">
    <property type="term" value="F:phosphatidylinositol-3-phosphate phosphatase activity"/>
    <property type="evidence" value="ECO:0007669"/>
    <property type="project" value="UniProtKB-EC"/>
</dbReference>
<gene>
    <name evidence="9" type="ORF">niasHS_000670</name>
</gene>
<evidence type="ECO:0000256" key="7">
    <source>
        <dbReference type="SAM" id="Phobius"/>
    </source>
</evidence>
<dbReference type="PANTHER" id="PTHR45662">
    <property type="entry name" value="PHOSPHATIDYLINOSITIDE PHOSPHATASE SAC1"/>
    <property type="match status" value="1"/>
</dbReference>
<dbReference type="Proteomes" id="UP001620645">
    <property type="component" value="Unassembled WGS sequence"/>
</dbReference>
<dbReference type="PROSITE" id="PS50275">
    <property type="entry name" value="SAC"/>
    <property type="match status" value="1"/>
</dbReference>
<evidence type="ECO:0000256" key="5">
    <source>
        <dbReference type="ARBA" id="ARBA00041396"/>
    </source>
</evidence>
<evidence type="ECO:0000313" key="9">
    <source>
        <dbReference type="EMBL" id="KAL3097935.1"/>
    </source>
</evidence>
<evidence type="ECO:0000256" key="1">
    <source>
        <dbReference type="ARBA" id="ARBA00013038"/>
    </source>
</evidence>
<protein>
    <recommendedName>
        <fullName evidence="4">Phosphatidylinositol-3-phosphatase SAC1</fullName>
        <ecNumber evidence="1">3.1.3.64</ecNumber>
    </recommendedName>
    <alternativeName>
        <fullName evidence="6">Phosphatidylinositol-4-phosphate phosphatase</fullName>
    </alternativeName>
    <alternativeName>
        <fullName evidence="5">Suppressor of actin mutations 1-like protein</fullName>
    </alternativeName>
</protein>
<dbReference type="EMBL" id="JBICCN010000053">
    <property type="protein sequence ID" value="KAL3097935.1"/>
    <property type="molecule type" value="Genomic_DNA"/>
</dbReference>
<dbReference type="EC" id="3.1.3.64" evidence="1"/>
<sequence>MLRVDFWNVYDRAQAALERTNNGMESAHGQFARDLNHHPSLGAFLAAFIKDIDKQCDIAQAIRLHKIRSRRPKYVIKEQRVVEILETARVIISNGAGPFIEPFAYHFSDRFYIEPIASEGYVDSPAVGTNLEIDRFSSELKLKQSTAPISVDSSKIQPIDGLVGIIQLVSGPYLIVISKSTSVGTLNGADIYRVIRTELIPFRTSEAHLSENERHANQIFVEMLETVLKCDAFYYSHRMDISHSFQWLSENATPNFHQQPLFQRIDRNFVWNTRLCVLFTSAQLSSFAIPLIHGFVGIRQCVVCVKPFKLALISRRSVQRAGVRFHTRGLDREGNCANFVETEQIVQFDPKSVLKEQQHLASFVQIRASIPLFWAQRTNLRWQPNISHLPKNEQIAAYRAHLNALFNRYGKDANGNPRKIVIVNLINQYGREHILGKLFHSVVDSVTFDNVRFEHFDFHRHCSSLNWDRLSELHKILAPEVNNFGFFLTKLERKSGGKNSDGLLEGSSEVGERKYQNGLFRTNCMDCLDRTNVVQALLAMESLRLQLQSIGILPQNVKNFDAWPGFVYTFKNLWADNGDDCSKQYAGTAALKTDYTRIGRRTFGGALQDAHNSLMRYFKNNWSDGYRQDAINLFLGNYVVNRYNLPAGLDHSPVAFDLNGFAIVFSVITFAMTILCLLVSENPFIALFWLALSVLMLSFIWLHGEDFSDRPRLVVSGN</sequence>
<keyword evidence="7" id="KW-1133">Transmembrane helix</keyword>
<comment type="caution">
    <text evidence="9">The sequence shown here is derived from an EMBL/GenBank/DDBJ whole genome shotgun (WGS) entry which is preliminary data.</text>
</comment>
<evidence type="ECO:0000256" key="4">
    <source>
        <dbReference type="ARBA" id="ARBA00040795"/>
    </source>
</evidence>
<reference evidence="9 10" key="1">
    <citation type="submission" date="2024-10" db="EMBL/GenBank/DDBJ databases">
        <authorList>
            <person name="Kim D."/>
        </authorList>
    </citation>
    <scope>NUCLEOTIDE SEQUENCE [LARGE SCALE GENOMIC DNA]</scope>
    <source>
        <strain evidence="9">Taebaek</strain>
    </source>
</reference>
<keyword evidence="10" id="KW-1185">Reference proteome</keyword>
<feature type="transmembrane region" description="Helical" evidence="7">
    <location>
        <begin position="686"/>
        <end position="704"/>
    </location>
</feature>
<keyword evidence="7" id="KW-0812">Transmembrane</keyword>
<evidence type="ECO:0000256" key="3">
    <source>
        <dbReference type="ARBA" id="ARBA00036807"/>
    </source>
</evidence>
<organism evidence="9 10">
    <name type="scientific">Heterodera schachtii</name>
    <name type="common">Sugarbeet cyst nematode worm</name>
    <name type="synonym">Tylenchus schachtii</name>
    <dbReference type="NCBI Taxonomy" id="97005"/>
    <lineage>
        <taxon>Eukaryota</taxon>
        <taxon>Metazoa</taxon>
        <taxon>Ecdysozoa</taxon>
        <taxon>Nematoda</taxon>
        <taxon>Chromadorea</taxon>
        <taxon>Rhabditida</taxon>
        <taxon>Tylenchina</taxon>
        <taxon>Tylenchomorpha</taxon>
        <taxon>Tylenchoidea</taxon>
        <taxon>Heteroderidae</taxon>
        <taxon>Heteroderinae</taxon>
        <taxon>Heterodera</taxon>
    </lineage>
</organism>
<keyword evidence="7" id="KW-0472">Membrane</keyword>
<feature type="transmembrane region" description="Helical" evidence="7">
    <location>
        <begin position="660"/>
        <end position="679"/>
    </location>
</feature>
<evidence type="ECO:0000256" key="2">
    <source>
        <dbReference type="ARBA" id="ARBA00036631"/>
    </source>
</evidence>
<dbReference type="InterPro" id="IPR002013">
    <property type="entry name" value="SAC_dom"/>
</dbReference>
<comment type="catalytic activity">
    <reaction evidence="3">
        <text>a 1,2-diacyl-sn-glycero-3-phospho-(1D-myo-inositol 4-phosphate) + H2O = a 1,2-diacyl-sn-glycero-3-phospho-(1D-myo-inositol) + phosphate</text>
        <dbReference type="Rhea" id="RHEA:55652"/>
        <dbReference type="ChEBI" id="CHEBI:15377"/>
        <dbReference type="ChEBI" id="CHEBI:43474"/>
        <dbReference type="ChEBI" id="CHEBI:57880"/>
        <dbReference type="ChEBI" id="CHEBI:58178"/>
    </reaction>
    <physiologicalReaction direction="left-to-right" evidence="3">
        <dbReference type="Rhea" id="RHEA:55653"/>
    </physiologicalReaction>
</comment>
<evidence type="ECO:0000259" key="8">
    <source>
        <dbReference type="PROSITE" id="PS50275"/>
    </source>
</evidence>
<accession>A0ABD2K4W3</accession>
<evidence type="ECO:0000313" key="10">
    <source>
        <dbReference type="Proteomes" id="UP001620645"/>
    </source>
</evidence>